<evidence type="ECO:0000313" key="2">
    <source>
        <dbReference type="Proteomes" id="UP000821837"/>
    </source>
</evidence>
<dbReference type="Proteomes" id="UP000821837">
    <property type="component" value="Unassembled WGS sequence"/>
</dbReference>
<proteinExistence type="predicted"/>
<protein>
    <submittedName>
        <fullName evidence="1">Uncharacterized protein</fullName>
    </submittedName>
</protein>
<sequence length="205" mass="23189">MKRIFRNSGTLIPSILLEKKLFASEESRPGLVISENSGDRRRPFDKLSQQPGTFDTLLELLRPVIAKQDTNYRPAISAHDRLAMTIRLWFHHSTTAHHEHCNNVAWARAWQTKRCAAQDDEHLVGFLRLALDQYVRARSSSGGLSKIQGRGLLNSLYMGAVAGARSWTRPTWCGPRGSWPDPGPRELRPILLGSPQCLTQRHCTR</sequence>
<comment type="caution">
    <text evidence="1">The sequence shown here is derived from an EMBL/GenBank/DDBJ whole genome shotgun (WGS) entry which is preliminary data.</text>
</comment>
<gene>
    <name evidence="1" type="ORF">HPB52_005750</name>
</gene>
<accession>A0A9D4PX61</accession>
<reference evidence="1" key="1">
    <citation type="journal article" date="2020" name="Cell">
        <title>Large-Scale Comparative Analyses of Tick Genomes Elucidate Their Genetic Diversity and Vector Capacities.</title>
        <authorList>
            <consortium name="Tick Genome and Microbiome Consortium (TIGMIC)"/>
            <person name="Jia N."/>
            <person name="Wang J."/>
            <person name="Shi W."/>
            <person name="Du L."/>
            <person name="Sun Y."/>
            <person name="Zhan W."/>
            <person name="Jiang J.F."/>
            <person name="Wang Q."/>
            <person name="Zhang B."/>
            <person name="Ji P."/>
            <person name="Bell-Sakyi L."/>
            <person name="Cui X.M."/>
            <person name="Yuan T.T."/>
            <person name="Jiang B.G."/>
            <person name="Yang W.F."/>
            <person name="Lam T.T."/>
            <person name="Chang Q.C."/>
            <person name="Ding S.J."/>
            <person name="Wang X.J."/>
            <person name="Zhu J.G."/>
            <person name="Ruan X.D."/>
            <person name="Zhao L."/>
            <person name="Wei J.T."/>
            <person name="Ye R.Z."/>
            <person name="Que T.C."/>
            <person name="Du C.H."/>
            <person name="Zhou Y.H."/>
            <person name="Cheng J.X."/>
            <person name="Dai P.F."/>
            <person name="Guo W.B."/>
            <person name="Han X.H."/>
            <person name="Huang E.J."/>
            <person name="Li L.F."/>
            <person name="Wei W."/>
            <person name="Gao Y.C."/>
            <person name="Liu J.Z."/>
            <person name="Shao H.Z."/>
            <person name="Wang X."/>
            <person name="Wang C.C."/>
            <person name="Yang T.C."/>
            <person name="Huo Q.B."/>
            <person name="Li W."/>
            <person name="Chen H.Y."/>
            <person name="Chen S.E."/>
            <person name="Zhou L.G."/>
            <person name="Ni X.B."/>
            <person name="Tian J.H."/>
            <person name="Sheng Y."/>
            <person name="Liu T."/>
            <person name="Pan Y.S."/>
            <person name="Xia L.Y."/>
            <person name="Li J."/>
            <person name="Zhao F."/>
            <person name="Cao W.C."/>
        </authorList>
    </citation>
    <scope>NUCLEOTIDE SEQUENCE</scope>
    <source>
        <strain evidence="1">Rsan-2018</strain>
    </source>
</reference>
<keyword evidence="2" id="KW-1185">Reference proteome</keyword>
<reference evidence="1" key="2">
    <citation type="submission" date="2021-09" db="EMBL/GenBank/DDBJ databases">
        <authorList>
            <person name="Jia N."/>
            <person name="Wang J."/>
            <person name="Shi W."/>
            <person name="Du L."/>
            <person name="Sun Y."/>
            <person name="Zhan W."/>
            <person name="Jiang J."/>
            <person name="Wang Q."/>
            <person name="Zhang B."/>
            <person name="Ji P."/>
            <person name="Sakyi L.B."/>
            <person name="Cui X."/>
            <person name="Yuan T."/>
            <person name="Jiang B."/>
            <person name="Yang W."/>
            <person name="Lam T.T.-Y."/>
            <person name="Chang Q."/>
            <person name="Ding S."/>
            <person name="Wang X."/>
            <person name="Zhu J."/>
            <person name="Ruan X."/>
            <person name="Zhao L."/>
            <person name="Wei J."/>
            <person name="Que T."/>
            <person name="Du C."/>
            <person name="Cheng J."/>
            <person name="Dai P."/>
            <person name="Han X."/>
            <person name="Huang E."/>
            <person name="Gao Y."/>
            <person name="Liu J."/>
            <person name="Shao H."/>
            <person name="Ye R."/>
            <person name="Li L."/>
            <person name="Wei W."/>
            <person name="Wang X."/>
            <person name="Wang C."/>
            <person name="Huo Q."/>
            <person name="Li W."/>
            <person name="Guo W."/>
            <person name="Chen H."/>
            <person name="Chen S."/>
            <person name="Zhou L."/>
            <person name="Zhou L."/>
            <person name="Ni X."/>
            <person name="Tian J."/>
            <person name="Zhou Y."/>
            <person name="Sheng Y."/>
            <person name="Liu T."/>
            <person name="Pan Y."/>
            <person name="Xia L."/>
            <person name="Li J."/>
            <person name="Zhao F."/>
            <person name="Cao W."/>
        </authorList>
    </citation>
    <scope>NUCLEOTIDE SEQUENCE</scope>
    <source>
        <strain evidence="1">Rsan-2018</strain>
        <tissue evidence="1">Larvae</tissue>
    </source>
</reference>
<name>A0A9D4PX61_RHISA</name>
<evidence type="ECO:0000313" key="1">
    <source>
        <dbReference type="EMBL" id="KAH7956028.1"/>
    </source>
</evidence>
<dbReference type="EMBL" id="JABSTV010001250">
    <property type="protein sequence ID" value="KAH7956028.1"/>
    <property type="molecule type" value="Genomic_DNA"/>
</dbReference>
<organism evidence="1 2">
    <name type="scientific">Rhipicephalus sanguineus</name>
    <name type="common">Brown dog tick</name>
    <name type="synonym">Ixodes sanguineus</name>
    <dbReference type="NCBI Taxonomy" id="34632"/>
    <lineage>
        <taxon>Eukaryota</taxon>
        <taxon>Metazoa</taxon>
        <taxon>Ecdysozoa</taxon>
        <taxon>Arthropoda</taxon>
        <taxon>Chelicerata</taxon>
        <taxon>Arachnida</taxon>
        <taxon>Acari</taxon>
        <taxon>Parasitiformes</taxon>
        <taxon>Ixodida</taxon>
        <taxon>Ixodoidea</taxon>
        <taxon>Ixodidae</taxon>
        <taxon>Rhipicephalinae</taxon>
        <taxon>Rhipicephalus</taxon>
        <taxon>Rhipicephalus</taxon>
    </lineage>
</organism>
<dbReference type="AlphaFoldDB" id="A0A9D4PX61"/>